<dbReference type="EMBL" id="CP069450">
    <property type="protein sequence ID" value="QRO50485.1"/>
    <property type="molecule type" value="Genomic_DNA"/>
</dbReference>
<feature type="domain" description="N-acetyltransferase" evidence="2">
    <location>
        <begin position="6"/>
        <end position="161"/>
    </location>
</feature>
<evidence type="ECO:0000313" key="3">
    <source>
        <dbReference type="EMBL" id="QRO50485.1"/>
    </source>
</evidence>
<evidence type="ECO:0000313" key="4">
    <source>
        <dbReference type="EMBL" id="RHM42994.1"/>
    </source>
</evidence>
<evidence type="ECO:0000313" key="5">
    <source>
        <dbReference type="Proteomes" id="UP000286038"/>
    </source>
</evidence>
<accession>A0A415QI29</accession>
<dbReference type="GO" id="GO:0016747">
    <property type="term" value="F:acyltransferase activity, transferring groups other than amino-acyl groups"/>
    <property type="evidence" value="ECO:0007669"/>
    <property type="project" value="InterPro"/>
</dbReference>
<keyword evidence="4" id="KW-0808">Transferase</keyword>
<dbReference type="PROSITE" id="PS51186">
    <property type="entry name" value="GNAT"/>
    <property type="match status" value="1"/>
</dbReference>
<feature type="transmembrane region" description="Helical" evidence="1">
    <location>
        <begin position="138"/>
        <end position="157"/>
    </location>
</feature>
<proteinExistence type="predicted"/>
<dbReference type="EMBL" id="QRPV01000010">
    <property type="protein sequence ID" value="RHM42994.1"/>
    <property type="molecule type" value="Genomic_DNA"/>
</dbReference>
<keyword evidence="1" id="KW-0472">Membrane</keyword>
<evidence type="ECO:0000256" key="1">
    <source>
        <dbReference type="SAM" id="Phobius"/>
    </source>
</evidence>
<evidence type="ECO:0000259" key="2">
    <source>
        <dbReference type="PROSITE" id="PS51186"/>
    </source>
</evidence>
<dbReference type="SUPFAM" id="SSF55729">
    <property type="entry name" value="Acyl-CoA N-acyltransferases (Nat)"/>
    <property type="match status" value="1"/>
</dbReference>
<name>A0A415QI29_9BACT</name>
<keyword evidence="1" id="KW-1133">Transmembrane helix</keyword>
<dbReference type="InterPro" id="IPR016181">
    <property type="entry name" value="Acyl_CoA_acyltransferase"/>
</dbReference>
<dbReference type="RefSeq" id="WP_027201298.1">
    <property type="nucleotide sequence ID" value="NZ_CABJDM010000010.1"/>
</dbReference>
<reference evidence="4 5" key="1">
    <citation type="submission" date="2018-08" db="EMBL/GenBank/DDBJ databases">
        <title>A genome reference for cultivated species of the human gut microbiota.</title>
        <authorList>
            <person name="Zou Y."/>
            <person name="Xue W."/>
            <person name="Luo G."/>
        </authorList>
    </citation>
    <scope>NUCLEOTIDE SEQUENCE [LARGE SCALE GENOMIC DNA]</scope>
    <source>
        <strain evidence="4 5">AF34-33</strain>
    </source>
</reference>
<organism evidence="4 5">
    <name type="scientific">Butyricimonas virosa</name>
    <dbReference type="NCBI Taxonomy" id="544645"/>
    <lineage>
        <taxon>Bacteria</taxon>
        <taxon>Pseudomonadati</taxon>
        <taxon>Bacteroidota</taxon>
        <taxon>Bacteroidia</taxon>
        <taxon>Bacteroidales</taxon>
        <taxon>Odoribacteraceae</taxon>
        <taxon>Butyricimonas</taxon>
    </lineage>
</organism>
<reference evidence="3 6" key="2">
    <citation type="submission" date="2021-02" db="EMBL/GenBank/DDBJ databases">
        <title>FDA dAtabase for Regulatory Grade micrObial Sequences (FDA-ARGOS): Supporting development and validation of Infectious Disease Dx tests.</title>
        <authorList>
            <person name="Carlson P."/>
            <person name="Fischbach M."/>
            <person name="Hastie J."/>
            <person name="Bilen M."/>
            <person name="Cheng A."/>
            <person name="Tallon L."/>
            <person name="Sadzewicz L."/>
            <person name="Zhao X."/>
            <person name="Boylan J."/>
            <person name="Ott S."/>
            <person name="Bowen H."/>
            <person name="Vavikolanu K."/>
            <person name="Mehta A."/>
            <person name="Aluvathingal J."/>
            <person name="Nadendla S."/>
            <person name="Yan Y."/>
            <person name="Sichtig H."/>
        </authorList>
    </citation>
    <scope>NUCLEOTIDE SEQUENCE [LARGE SCALE GENOMIC DNA]</scope>
    <source>
        <strain evidence="3 6">FDAARGOS_1229</strain>
    </source>
</reference>
<sequence length="329" mass="38965">MNIKVYKTSEISEEDWKQIANGFNICFDTQHSVDHLMNYYVSTVFGYSYHAIAYTDDNKVMGYNSFIPTIYQYQGEKLLVGVSGGTFVLKEFRNNIFLFKDLMNALFEYCKSEGMVLKVGVPNKNSFRYTIKIIKSKLVGYLPYYILPVRAFTLLHVKKLNFLNVFSYIYCIVKIWLLDFFSRYIHVKAISRKLQICADKDFYRFRFIDTRKYIKYESRQYVGYYRICDENGVKVAYIMDFREKGERTFRSLLHLVKYIVKHTSKVDAVMFIGTLGFKQPLLLKVPWRLEPKHLPMTVNVLNKESNEVLEKVVEDLKSWEFGLMNFDAR</sequence>
<dbReference type="Proteomes" id="UP000654720">
    <property type="component" value="Chromosome"/>
</dbReference>
<gene>
    <name evidence="4" type="ORF">DWZ68_10170</name>
    <name evidence="3" type="ORF">I6J59_02280</name>
</gene>
<protein>
    <submittedName>
        <fullName evidence="4">GNAT family N-acetyltransferase</fullName>
    </submittedName>
</protein>
<keyword evidence="1" id="KW-0812">Transmembrane</keyword>
<dbReference type="GeneID" id="93096708"/>
<dbReference type="Gene3D" id="3.40.630.30">
    <property type="match status" value="1"/>
</dbReference>
<keyword evidence="6" id="KW-1185">Reference proteome</keyword>
<feature type="transmembrane region" description="Helical" evidence="1">
    <location>
        <begin position="163"/>
        <end position="185"/>
    </location>
</feature>
<dbReference type="AlphaFoldDB" id="A0A415QI29"/>
<dbReference type="Proteomes" id="UP000286038">
    <property type="component" value="Unassembled WGS sequence"/>
</dbReference>
<evidence type="ECO:0000313" key="6">
    <source>
        <dbReference type="Proteomes" id="UP000654720"/>
    </source>
</evidence>
<dbReference type="InterPro" id="IPR000182">
    <property type="entry name" value="GNAT_dom"/>
</dbReference>